<gene>
    <name evidence="5" type="ORF">E1212_08640</name>
</gene>
<name>A0A4R4RSP7_9ACTN</name>
<dbReference type="EMBL" id="SMKL01000014">
    <property type="protein sequence ID" value="TDC52644.1"/>
    <property type="molecule type" value="Genomic_DNA"/>
</dbReference>
<dbReference type="Gene3D" id="2.40.100.10">
    <property type="entry name" value="Cyclophilin-like"/>
    <property type="match status" value="1"/>
</dbReference>
<dbReference type="AlphaFoldDB" id="A0A4R4RSP7"/>
<dbReference type="Proteomes" id="UP000295621">
    <property type="component" value="Unassembled WGS sequence"/>
</dbReference>
<keyword evidence="1" id="KW-0547">Nucleotide-binding</keyword>
<dbReference type="SUPFAM" id="SSF160467">
    <property type="entry name" value="PH0987 N-terminal domain-like"/>
    <property type="match status" value="1"/>
</dbReference>
<dbReference type="RefSeq" id="WP_131981319.1">
    <property type="nucleotide sequence ID" value="NZ_SMKL01000014.1"/>
</dbReference>
<reference evidence="5 6" key="1">
    <citation type="submission" date="2019-02" db="EMBL/GenBank/DDBJ databases">
        <title>Draft genome sequences of novel Actinobacteria.</title>
        <authorList>
            <person name="Sahin N."/>
            <person name="Ay H."/>
            <person name="Saygin H."/>
        </authorList>
    </citation>
    <scope>NUCLEOTIDE SEQUENCE [LARGE SCALE GENOMIC DNA]</scope>
    <source>
        <strain evidence="5 6">KC603</strain>
    </source>
</reference>
<evidence type="ECO:0000256" key="3">
    <source>
        <dbReference type="ARBA" id="ARBA00022840"/>
    </source>
</evidence>
<keyword evidence="6" id="KW-1185">Reference proteome</keyword>
<accession>A0A4R4RSP7</accession>
<evidence type="ECO:0000256" key="2">
    <source>
        <dbReference type="ARBA" id="ARBA00022801"/>
    </source>
</evidence>
<keyword evidence="3" id="KW-0067">ATP-binding</keyword>
<dbReference type="GO" id="GO:0016787">
    <property type="term" value="F:hydrolase activity"/>
    <property type="evidence" value="ECO:0007669"/>
    <property type="project" value="UniProtKB-KW"/>
</dbReference>
<sequence length="209" mass="22124">MRTSELHVLPCGDRAVLVELGDLEDVLALHAAVRDHAPAGLVDVVPAAETLLIVFDPGVTTAQRLAGDLAQLPAERPAADEQPLVEIPVRYDGPDLVAVAEATGLSVAEVVRRHAAPTYTVAFTGFAPGFAYLTGLDPELVLPRREEPRVRVPAGSVAIADRYSGVYPRPGPGGWHLLGRTGAVLWDLDRTPPAALLPGTRVRFTAGRA</sequence>
<dbReference type="InterPro" id="IPR003833">
    <property type="entry name" value="CT_C_D"/>
</dbReference>
<dbReference type="Pfam" id="PF02682">
    <property type="entry name" value="CT_C_D"/>
    <property type="match status" value="1"/>
</dbReference>
<dbReference type="SUPFAM" id="SSF50891">
    <property type="entry name" value="Cyclophilin-like"/>
    <property type="match status" value="1"/>
</dbReference>
<dbReference type="PANTHER" id="PTHR34698">
    <property type="entry name" value="5-OXOPROLINASE SUBUNIT B"/>
    <property type="match status" value="1"/>
</dbReference>
<dbReference type="SMART" id="SM00796">
    <property type="entry name" value="AHS1"/>
    <property type="match status" value="1"/>
</dbReference>
<dbReference type="GO" id="GO:0005524">
    <property type="term" value="F:ATP binding"/>
    <property type="evidence" value="ECO:0007669"/>
    <property type="project" value="UniProtKB-KW"/>
</dbReference>
<evidence type="ECO:0000313" key="6">
    <source>
        <dbReference type="Proteomes" id="UP000295621"/>
    </source>
</evidence>
<dbReference type="InterPro" id="IPR029000">
    <property type="entry name" value="Cyclophilin-like_dom_sf"/>
</dbReference>
<keyword evidence="2 5" id="KW-0378">Hydrolase</keyword>
<evidence type="ECO:0000256" key="1">
    <source>
        <dbReference type="ARBA" id="ARBA00022741"/>
    </source>
</evidence>
<dbReference type="PANTHER" id="PTHR34698:SF2">
    <property type="entry name" value="5-OXOPROLINASE SUBUNIT B"/>
    <property type="match status" value="1"/>
</dbReference>
<feature type="domain" description="Carboxyltransferase" evidence="4">
    <location>
        <begin position="6"/>
        <end position="196"/>
    </location>
</feature>
<dbReference type="Gene3D" id="3.30.1360.40">
    <property type="match status" value="1"/>
</dbReference>
<dbReference type="OrthoDB" id="9778567at2"/>
<protein>
    <submittedName>
        <fullName evidence="5">Allophanate hydrolase subunit 1</fullName>
    </submittedName>
</protein>
<comment type="caution">
    <text evidence="5">The sequence shown here is derived from an EMBL/GenBank/DDBJ whole genome shotgun (WGS) entry which is preliminary data.</text>
</comment>
<proteinExistence type="predicted"/>
<evidence type="ECO:0000313" key="5">
    <source>
        <dbReference type="EMBL" id="TDC52644.1"/>
    </source>
</evidence>
<evidence type="ECO:0000259" key="4">
    <source>
        <dbReference type="SMART" id="SM00796"/>
    </source>
</evidence>
<organism evidence="5 6">
    <name type="scientific">Jiangella ureilytica</name>
    <dbReference type="NCBI Taxonomy" id="2530374"/>
    <lineage>
        <taxon>Bacteria</taxon>
        <taxon>Bacillati</taxon>
        <taxon>Actinomycetota</taxon>
        <taxon>Actinomycetes</taxon>
        <taxon>Jiangellales</taxon>
        <taxon>Jiangellaceae</taxon>
        <taxon>Jiangella</taxon>
    </lineage>
</organism>
<dbReference type="InterPro" id="IPR010016">
    <property type="entry name" value="PxpB"/>
</dbReference>